<evidence type="ECO:0000256" key="1">
    <source>
        <dbReference type="ARBA" id="ARBA00004651"/>
    </source>
</evidence>
<keyword evidence="10" id="KW-1185">Reference proteome</keyword>
<comment type="subcellular location">
    <subcellularLocation>
        <location evidence="1">Cell membrane</location>
        <topology evidence="1">Multi-pass membrane protein</topology>
    </subcellularLocation>
</comment>
<evidence type="ECO:0000256" key="2">
    <source>
        <dbReference type="ARBA" id="ARBA00007935"/>
    </source>
</evidence>
<evidence type="ECO:0000256" key="6">
    <source>
        <dbReference type="ARBA" id="ARBA00022989"/>
    </source>
</evidence>
<keyword evidence="3" id="KW-0813">Transport</keyword>
<feature type="transmembrane region" description="Helical" evidence="8">
    <location>
        <begin position="222"/>
        <end position="248"/>
    </location>
</feature>
<reference evidence="9" key="1">
    <citation type="submission" date="2022-07" db="EMBL/GenBank/DDBJ databases">
        <title>Taxonomy of Novel Oxalotrophic and Methylotrophic Bacteria.</title>
        <authorList>
            <person name="Sahin N."/>
            <person name="Tani A."/>
        </authorList>
    </citation>
    <scope>NUCLEOTIDE SEQUENCE</scope>
    <source>
        <strain evidence="9">AM327</strain>
    </source>
</reference>
<dbReference type="AlphaFoldDB" id="A0A9W6B366"/>
<dbReference type="InterPro" id="IPR037294">
    <property type="entry name" value="ABC_BtuC-like"/>
</dbReference>
<gene>
    <name evidence="9" type="ORF">NBRC110019_07020</name>
</gene>
<keyword evidence="6 8" id="KW-1133">Transmembrane helix</keyword>
<name>A0A9W6B366_9FLAO</name>
<dbReference type="SUPFAM" id="SSF81345">
    <property type="entry name" value="ABC transporter involved in vitamin B12 uptake, BtuC"/>
    <property type="match status" value="1"/>
</dbReference>
<dbReference type="GO" id="GO:0033214">
    <property type="term" value="P:siderophore-iron import into cell"/>
    <property type="evidence" value="ECO:0007669"/>
    <property type="project" value="TreeGrafter"/>
</dbReference>
<dbReference type="PANTHER" id="PTHR30472:SF41">
    <property type="entry name" value="TRANSPORT SYSTEM PERMEASE PROTEIN"/>
    <property type="match status" value="1"/>
</dbReference>
<feature type="transmembrane region" description="Helical" evidence="8">
    <location>
        <begin position="105"/>
        <end position="124"/>
    </location>
</feature>
<dbReference type="PANTHER" id="PTHR30472">
    <property type="entry name" value="FERRIC ENTEROBACTIN TRANSPORT SYSTEM PERMEASE PROTEIN"/>
    <property type="match status" value="1"/>
</dbReference>
<keyword evidence="7 8" id="KW-0472">Membrane</keyword>
<feature type="transmembrane region" description="Helical" evidence="8">
    <location>
        <begin position="174"/>
        <end position="195"/>
    </location>
</feature>
<accession>A0A9W6B366</accession>
<dbReference type="GO" id="GO:0005886">
    <property type="term" value="C:plasma membrane"/>
    <property type="evidence" value="ECO:0007669"/>
    <property type="project" value="UniProtKB-SubCell"/>
</dbReference>
<organism evidence="9 10">
    <name type="scientific">Neptunitalea chrysea</name>
    <dbReference type="NCBI Taxonomy" id="1647581"/>
    <lineage>
        <taxon>Bacteria</taxon>
        <taxon>Pseudomonadati</taxon>
        <taxon>Bacteroidota</taxon>
        <taxon>Flavobacteriia</taxon>
        <taxon>Flavobacteriales</taxon>
        <taxon>Flavobacteriaceae</taxon>
        <taxon>Neptunitalea</taxon>
    </lineage>
</organism>
<dbReference type="CDD" id="cd06550">
    <property type="entry name" value="TM_ABC_iron-siderophores_like"/>
    <property type="match status" value="1"/>
</dbReference>
<dbReference type="Proteomes" id="UP001143545">
    <property type="component" value="Unassembled WGS sequence"/>
</dbReference>
<evidence type="ECO:0000313" key="10">
    <source>
        <dbReference type="Proteomes" id="UP001143545"/>
    </source>
</evidence>
<evidence type="ECO:0000256" key="7">
    <source>
        <dbReference type="ARBA" id="ARBA00023136"/>
    </source>
</evidence>
<feature type="transmembrane region" description="Helical" evidence="8">
    <location>
        <begin position="131"/>
        <end position="154"/>
    </location>
</feature>
<evidence type="ECO:0000256" key="8">
    <source>
        <dbReference type="SAM" id="Phobius"/>
    </source>
</evidence>
<proteinExistence type="inferred from homology"/>
<comment type="caution">
    <text evidence="9">The sequence shown here is derived from an EMBL/GenBank/DDBJ whole genome shotgun (WGS) entry which is preliminary data.</text>
</comment>
<feature type="transmembrane region" description="Helical" evidence="8">
    <location>
        <begin position="72"/>
        <end position="99"/>
    </location>
</feature>
<dbReference type="Gene3D" id="1.10.3470.10">
    <property type="entry name" value="ABC transporter involved in vitamin B12 uptake, BtuC"/>
    <property type="match status" value="1"/>
</dbReference>
<feature type="transmembrane region" description="Helical" evidence="8">
    <location>
        <begin position="43"/>
        <end position="60"/>
    </location>
</feature>
<feature type="transmembrane region" description="Helical" evidence="8">
    <location>
        <begin position="291"/>
        <end position="312"/>
    </location>
</feature>
<dbReference type="EMBL" id="BRVP01000004">
    <property type="protein sequence ID" value="GLB51663.1"/>
    <property type="molecule type" value="Genomic_DNA"/>
</dbReference>
<evidence type="ECO:0000256" key="5">
    <source>
        <dbReference type="ARBA" id="ARBA00022692"/>
    </source>
</evidence>
<evidence type="ECO:0000256" key="4">
    <source>
        <dbReference type="ARBA" id="ARBA00022475"/>
    </source>
</evidence>
<protein>
    <submittedName>
        <fullName evidence="9">Iron ABC transporter</fullName>
    </submittedName>
</protein>
<feature type="transmembrane region" description="Helical" evidence="8">
    <location>
        <begin position="260"/>
        <end position="279"/>
    </location>
</feature>
<keyword evidence="5 8" id="KW-0812">Transmembrane</keyword>
<dbReference type="GO" id="GO:0022857">
    <property type="term" value="F:transmembrane transporter activity"/>
    <property type="evidence" value="ECO:0007669"/>
    <property type="project" value="InterPro"/>
</dbReference>
<keyword evidence="4" id="KW-1003">Cell membrane</keyword>
<evidence type="ECO:0000256" key="3">
    <source>
        <dbReference type="ARBA" id="ARBA00022448"/>
    </source>
</evidence>
<comment type="similarity">
    <text evidence="2">Belongs to the binding-protein-dependent transport system permease family. FecCD subfamily.</text>
</comment>
<dbReference type="Pfam" id="PF01032">
    <property type="entry name" value="FecCD"/>
    <property type="match status" value="1"/>
</dbReference>
<evidence type="ECO:0000313" key="9">
    <source>
        <dbReference type="EMBL" id="GLB51663.1"/>
    </source>
</evidence>
<dbReference type="InterPro" id="IPR000522">
    <property type="entry name" value="ABC_transptr_permease_BtuC"/>
</dbReference>
<sequence length="319" mass="34041">MIIDISLGSVKIPFTEVFQIVTGQGSSKETWTHIVLQYRLPKTITAILTGFGLSVSGLLMQTLFRNPLAGPFVLGISSGASLGVAILVMGGSIMGFSFLSSSLSIAIGASIGSFIVLLAILIVARNIRDTMALLIIGLMFGSLTSAIVNILSYFASMEKLQQYVFWNLGSLGNLSWPEVGLFAAVIFIGIFFTLFTIKGLNALLLGEQYAISMGVSVKKIRLIVMISASLLAGSITAFAGPITFIGLAVPHITRLLFKSANHLILIPATMLTGSIVMLFCDSIAQLPGSQFTLPINAITAIIGSPMVIWLLLRKRKILL</sequence>